<feature type="compositionally biased region" description="Basic and acidic residues" evidence="1">
    <location>
        <begin position="1"/>
        <end position="12"/>
    </location>
</feature>
<name>A0ABD0SAM8_LOXSC</name>
<feature type="region of interest" description="Disordered" evidence="1">
    <location>
        <begin position="1"/>
        <end position="24"/>
    </location>
</feature>
<proteinExistence type="predicted"/>
<feature type="compositionally biased region" description="Polar residues" evidence="1">
    <location>
        <begin position="389"/>
        <end position="398"/>
    </location>
</feature>
<gene>
    <name evidence="3" type="ORF">ABMA28_010508</name>
</gene>
<dbReference type="AlphaFoldDB" id="A0ABD0SAM8"/>
<accession>A0ABD0SAM8</accession>
<sequence length="775" mass="87508">MQTVRDTLDEHRKNKRPKSSSRFPKQMPSYIVAFAVHETYDDIATAQQMICNKRSLQGSASSVSPALSSKTITIDRNSTQKIVDNDFSEAKNETKINIDEGNVENDKNYDVQRELADIKDYLVVDNKREDDANELKSKVNLVESNKTFDVAKSTDKVISNETENNDDFESIKKPKSYVNKLSKKKRQNQYRIRNVDFKYKKSIKKAEKVCKRSAKLKETFYSNSVSKVVSRTSLLKSVPAKVNIIDATDSTLMSDDGSLQSSPSTTKKSFISYSSQDTLRQPGSTSSSRNEGMDSINSVSSVLKMPFDKIIPYKTEVINVAVAVAYNPNKNVDVVTKTSEPYRPMYNEDLMSTETLVQPAQMLTSESTSSENSDKNDSGRTFESKEMSENTYVVGNSSDFDDSSGRSEDTLAPNSETFMFSENLRPTFPIYNQTDIDKSMNRTALLDTVINMGIFPEMTPSTSSEVNFNHNFNNVFITGDSGKFMENPPFKRDIPLEKIKETSKYVLKKSNNQTENELSTQKNINLPDESAIKAFINDNDKMESKFCSGEIGNYPSSMTELWDRLVMVVDTAVKRLENSLTEKIISEMKRSLTMFEHTNQTTKQEVLACDVDKEKGDMVISNNEVSIDKEDERTEVDEILQCDLVGNQIIDNIMLKLSLEGPRAIIPGTSSKSLQKCKRPKIFRDRFEVLKPPVVESTDVEGKGDTITVSTTAPSELEDIKTFKCTHCILKSPMMFFRTPMTFLRENMLVISSVPAFFIIMLCVYGLIVLVVKPW</sequence>
<evidence type="ECO:0000256" key="1">
    <source>
        <dbReference type="SAM" id="MobiDB-lite"/>
    </source>
</evidence>
<evidence type="ECO:0000313" key="4">
    <source>
        <dbReference type="Proteomes" id="UP001549921"/>
    </source>
</evidence>
<keyword evidence="2" id="KW-0472">Membrane</keyword>
<evidence type="ECO:0000256" key="2">
    <source>
        <dbReference type="SAM" id="Phobius"/>
    </source>
</evidence>
<feature type="region of interest" description="Disordered" evidence="1">
    <location>
        <begin position="253"/>
        <end position="294"/>
    </location>
</feature>
<organism evidence="3 4">
    <name type="scientific">Loxostege sticticalis</name>
    <name type="common">Beet webworm moth</name>
    <dbReference type="NCBI Taxonomy" id="481309"/>
    <lineage>
        <taxon>Eukaryota</taxon>
        <taxon>Metazoa</taxon>
        <taxon>Ecdysozoa</taxon>
        <taxon>Arthropoda</taxon>
        <taxon>Hexapoda</taxon>
        <taxon>Insecta</taxon>
        <taxon>Pterygota</taxon>
        <taxon>Neoptera</taxon>
        <taxon>Endopterygota</taxon>
        <taxon>Lepidoptera</taxon>
        <taxon>Glossata</taxon>
        <taxon>Ditrysia</taxon>
        <taxon>Pyraloidea</taxon>
        <taxon>Crambidae</taxon>
        <taxon>Pyraustinae</taxon>
        <taxon>Loxostege</taxon>
    </lineage>
</organism>
<feature type="compositionally biased region" description="Basic and acidic residues" evidence="1">
    <location>
        <begin position="372"/>
        <end position="388"/>
    </location>
</feature>
<feature type="region of interest" description="Disordered" evidence="1">
    <location>
        <begin position="361"/>
        <end position="412"/>
    </location>
</feature>
<feature type="transmembrane region" description="Helical" evidence="2">
    <location>
        <begin position="748"/>
        <end position="772"/>
    </location>
</feature>
<reference evidence="3 4" key="1">
    <citation type="submission" date="2024-06" db="EMBL/GenBank/DDBJ databases">
        <title>A chromosome-level genome assembly of beet webworm, Loxostege sticticalis.</title>
        <authorList>
            <person name="Zhang Y."/>
        </authorList>
    </citation>
    <scope>NUCLEOTIDE SEQUENCE [LARGE SCALE GENOMIC DNA]</scope>
    <source>
        <strain evidence="3">AQ028</strain>
        <tissue evidence="3">Male pupae</tissue>
    </source>
</reference>
<dbReference type="EMBL" id="JBEDNZ010000026">
    <property type="protein sequence ID" value="KAL0810359.1"/>
    <property type="molecule type" value="Genomic_DNA"/>
</dbReference>
<keyword evidence="2" id="KW-1133">Transmembrane helix</keyword>
<protein>
    <submittedName>
        <fullName evidence="3">Uncharacterized protein</fullName>
    </submittedName>
</protein>
<keyword evidence="2" id="KW-0812">Transmembrane</keyword>
<feature type="compositionally biased region" description="Polar residues" evidence="1">
    <location>
        <begin position="361"/>
        <end position="371"/>
    </location>
</feature>
<comment type="caution">
    <text evidence="3">The sequence shown here is derived from an EMBL/GenBank/DDBJ whole genome shotgun (WGS) entry which is preliminary data.</text>
</comment>
<dbReference type="Proteomes" id="UP001549921">
    <property type="component" value="Unassembled WGS sequence"/>
</dbReference>
<evidence type="ECO:0000313" key="3">
    <source>
        <dbReference type="EMBL" id="KAL0810359.1"/>
    </source>
</evidence>